<dbReference type="AlphaFoldDB" id="A0A6M2D365"/>
<protein>
    <recommendedName>
        <fullName evidence="12">Fucosyltransferase</fullName>
        <ecNumber evidence="12">2.4.1.-</ecNumber>
    </recommendedName>
</protein>
<keyword evidence="7" id="KW-0735">Signal-anchor</keyword>
<dbReference type="InterPro" id="IPR055270">
    <property type="entry name" value="Glyco_tran_10_C"/>
</dbReference>
<dbReference type="InterPro" id="IPR031481">
    <property type="entry name" value="Glyco_tran_10_N"/>
</dbReference>
<proteinExistence type="inferred from homology"/>
<dbReference type="GO" id="GO:0008417">
    <property type="term" value="F:fucosyltransferase activity"/>
    <property type="evidence" value="ECO:0007669"/>
    <property type="project" value="InterPro"/>
</dbReference>
<evidence type="ECO:0000256" key="8">
    <source>
        <dbReference type="ARBA" id="ARBA00022989"/>
    </source>
</evidence>
<evidence type="ECO:0000256" key="5">
    <source>
        <dbReference type="ARBA" id="ARBA00022679"/>
    </source>
</evidence>
<evidence type="ECO:0000256" key="4">
    <source>
        <dbReference type="ARBA" id="ARBA00022676"/>
    </source>
</evidence>
<evidence type="ECO:0000256" key="1">
    <source>
        <dbReference type="ARBA" id="ARBA00004447"/>
    </source>
</evidence>
<evidence type="ECO:0000259" key="13">
    <source>
        <dbReference type="Pfam" id="PF00852"/>
    </source>
</evidence>
<dbReference type="Gene3D" id="3.40.50.11660">
    <property type="entry name" value="Glycosyl transferase family 10, C-terminal domain"/>
    <property type="match status" value="1"/>
</dbReference>
<comment type="pathway">
    <text evidence="2">Protein modification; protein glycosylation.</text>
</comment>
<keyword evidence="9 12" id="KW-0333">Golgi apparatus</keyword>
<keyword evidence="4 12" id="KW-0328">Glycosyltransferase</keyword>
<evidence type="ECO:0000256" key="10">
    <source>
        <dbReference type="ARBA" id="ARBA00023136"/>
    </source>
</evidence>
<dbReference type="InterPro" id="IPR001503">
    <property type="entry name" value="Glyco_trans_10"/>
</dbReference>
<dbReference type="EMBL" id="GHWJ01006940">
    <property type="protein sequence ID" value="NOV39677.1"/>
    <property type="molecule type" value="Transcribed_RNA"/>
</dbReference>
<dbReference type="Pfam" id="PF17039">
    <property type="entry name" value="Glyco_tran_10_N"/>
    <property type="match status" value="1"/>
</dbReference>
<dbReference type="OrthoDB" id="6502519at2759"/>
<evidence type="ECO:0000256" key="12">
    <source>
        <dbReference type="RuleBase" id="RU003832"/>
    </source>
</evidence>
<feature type="transmembrane region" description="Helical" evidence="12">
    <location>
        <begin position="27"/>
        <end position="47"/>
    </location>
</feature>
<dbReference type="VEuPathDB" id="VectorBase:LOC119159821"/>
<evidence type="ECO:0000256" key="2">
    <source>
        <dbReference type="ARBA" id="ARBA00004922"/>
    </source>
</evidence>
<name>A0A6M2D365_RHIMP</name>
<accession>A0A6M2D365</accession>
<dbReference type="GO" id="GO:0032580">
    <property type="term" value="C:Golgi cisterna membrane"/>
    <property type="evidence" value="ECO:0007669"/>
    <property type="project" value="UniProtKB-SubCell"/>
</dbReference>
<keyword evidence="6 12" id="KW-0812">Transmembrane</keyword>
<evidence type="ECO:0000256" key="11">
    <source>
        <dbReference type="ARBA" id="ARBA00023180"/>
    </source>
</evidence>
<feature type="domain" description="Fucosyltransferase C-terminal" evidence="13">
    <location>
        <begin position="236"/>
        <end position="411"/>
    </location>
</feature>
<evidence type="ECO:0000259" key="14">
    <source>
        <dbReference type="Pfam" id="PF17039"/>
    </source>
</evidence>
<organism evidence="15">
    <name type="scientific">Rhipicephalus microplus</name>
    <name type="common">Cattle tick</name>
    <name type="synonym">Boophilus microplus</name>
    <dbReference type="NCBI Taxonomy" id="6941"/>
    <lineage>
        <taxon>Eukaryota</taxon>
        <taxon>Metazoa</taxon>
        <taxon>Ecdysozoa</taxon>
        <taxon>Arthropoda</taxon>
        <taxon>Chelicerata</taxon>
        <taxon>Arachnida</taxon>
        <taxon>Acari</taxon>
        <taxon>Parasitiformes</taxon>
        <taxon>Ixodida</taxon>
        <taxon>Ixodoidea</taxon>
        <taxon>Ixodidae</taxon>
        <taxon>Rhipicephalinae</taxon>
        <taxon>Rhipicephalus</taxon>
        <taxon>Boophilus</taxon>
    </lineage>
</organism>
<dbReference type="UniPathway" id="UPA00378"/>
<dbReference type="PANTHER" id="PTHR48438:SF1">
    <property type="entry name" value="ALPHA-(1,3)-FUCOSYLTRANSFERASE C-RELATED"/>
    <property type="match status" value="1"/>
</dbReference>
<evidence type="ECO:0000256" key="9">
    <source>
        <dbReference type="ARBA" id="ARBA00023034"/>
    </source>
</evidence>
<sequence length="446" mass="50098">MAEAARQGNASEPRLWAAYRRLCNATVFYGALAVFVVAAALCTYSFILSQTSSLPPIKKMSPWIEWKNRHHGDTPIPRILIWTGSLSETADASGVEMSAQNITCNFTDAHDDSRSSPLVPCYVTHDHSLLMESDAIVFHSDLINASHLPRKRASNQLWVFWARTHPAVPAQATSRVERTGMPSSLSIPLSQLFNWTMAHREDAGVRIVHKSFVPGSPAAADMPSSIFNQSRRSAMKKRLDAAWIASTCELEKLKEELQSRRRDNDLVNDFGDVHDLDGMTQTVLQVLPDCGSSQCKSPTDCIAQIAKKFKFLVVASTPACFDSVDELVYEAFKHDIIPVVLASPNITPIFPPKSVISTTDKPGHLQAVLRALLNDAEMYESYFNWKQKFRVVTLEHELCPLCQAIQEQPALQASPSLDYREWWERRIRCRAEPLFDVRTFRKDSLP</sequence>
<evidence type="ECO:0000256" key="6">
    <source>
        <dbReference type="ARBA" id="ARBA00022692"/>
    </source>
</evidence>
<dbReference type="SUPFAM" id="SSF53756">
    <property type="entry name" value="UDP-Glycosyltransferase/glycogen phosphorylase"/>
    <property type="match status" value="1"/>
</dbReference>
<feature type="domain" description="Fucosyltransferase N-terminal" evidence="14">
    <location>
        <begin position="78"/>
        <end position="206"/>
    </location>
</feature>
<keyword evidence="8 12" id="KW-1133">Transmembrane helix</keyword>
<keyword evidence="11" id="KW-0325">Glycoprotein</keyword>
<dbReference type="PANTHER" id="PTHR48438">
    <property type="entry name" value="ALPHA-(1,3)-FUCOSYLTRANSFERASE C-RELATED"/>
    <property type="match status" value="1"/>
</dbReference>
<evidence type="ECO:0000313" key="15">
    <source>
        <dbReference type="EMBL" id="NOV39677.1"/>
    </source>
</evidence>
<dbReference type="InterPro" id="IPR038577">
    <property type="entry name" value="GT10-like_C_sf"/>
</dbReference>
<keyword evidence="10 12" id="KW-0472">Membrane</keyword>
<evidence type="ECO:0000256" key="3">
    <source>
        <dbReference type="ARBA" id="ARBA00008919"/>
    </source>
</evidence>
<dbReference type="Pfam" id="PF00852">
    <property type="entry name" value="Glyco_transf_10"/>
    <property type="match status" value="1"/>
</dbReference>
<comment type="subcellular location">
    <subcellularLocation>
        <location evidence="1 12">Golgi apparatus</location>
        <location evidence="1 12">Golgi stack membrane</location>
        <topology evidence="1 12">Single-pass type II membrane protein</topology>
    </subcellularLocation>
</comment>
<keyword evidence="5 12" id="KW-0808">Transferase</keyword>
<reference evidence="15" key="1">
    <citation type="submission" date="2019-09" db="EMBL/GenBank/DDBJ databases">
        <title>Organ-specific transcriptomic study of the physiology of the cattle tick, Rhipicephalus microplus.</title>
        <authorList>
            <person name="Tirloni L."/>
            <person name="Braz G."/>
            <person name="Gandara A.C.P."/>
            <person name="Sabadin G.A."/>
            <person name="da Silva R.M."/>
            <person name="Guizzo M.G."/>
            <person name="Machado J.A."/>
            <person name="Costa E.P."/>
            <person name="Gomes H.F."/>
            <person name="Moraes J."/>
            <person name="Mota M.B.S."/>
            <person name="Mesquita R.D."/>
            <person name="Alvarenga P.H."/>
            <person name="Alves F."/>
            <person name="Seixas A."/>
            <person name="da Fonseca R.N."/>
            <person name="Fogaca A."/>
            <person name="Logullo C."/>
            <person name="Tanaka A."/>
            <person name="Daffre S."/>
            <person name="Termignoni C."/>
            <person name="Vaz I.S.Jr."/>
            <person name="Oliveira P.L."/>
            <person name="Ribeiro J.M."/>
        </authorList>
    </citation>
    <scope>NUCLEOTIDE SEQUENCE</scope>
    <source>
        <strain evidence="15">Porto Alegre</strain>
    </source>
</reference>
<dbReference type="EC" id="2.4.1.-" evidence="12"/>
<comment type="similarity">
    <text evidence="3 12">Belongs to the glycosyltransferase 10 family.</text>
</comment>
<evidence type="ECO:0000256" key="7">
    <source>
        <dbReference type="ARBA" id="ARBA00022968"/>
    </source>
</evidence>